<name>I3S8L7_LOTJA</name>
<reference evidence="2" key="1">
    <citation type="submission" date="2012-05" db="EMBL/GenBank/DDBJ databases">
        <authorList>
            <person name="Krishnakumar V."/>
            <person name="Cheung F."/>
            <person name="Xiao Y."/>
            <person name="Chan A."/>
            <person name="Moskal W.A."/>
            <person name="Town C.D."/>
        </authorList>
    </citation>
    <scope>NUCLEOTIDE SEQUENCE</scope>
</reference>
<protein>
    <submittedName>
        <fullName evidence="2">Uncharacterized protein</fullName>
    </submittedName>
</protein>
<dbReference type="AlphaFoldDB" id="I3S8L7"/>
<organism evidence="2">
    <name type="scientific">Lotus japonicus</name>
    <name type="common">Lotus corniculatus var. japonicus</name>
    <dbReference type="NCBI Taxonomy" id="34305"/>
    <lineage>
        <taxon>Eukaryota</taxon>
        <taxon>Viridiplantae</taxon>
        <taxon>Streptophyta</taxon>
        <taxon>Embryophyta</taxon>
        <taxon>Tracheophyta</taxon>
        <taxon>Spermatophyta</taxon>
        <taxon>Magnoliopsida</taxon>
        <taxon>eudicotyledons</taxon>
        <taxon>Gunneridae</taxon>
        <taxon>Pentapetalae</taxon>
        <taxon>rosids</taxon>
        <taxon>fabids</taxon>
        <taxon>Fabales</taxon>
        <taxon>Fabaceae</taxon>
        <taxon>Papilionoideae</taxon>
        <taxon>50 kb inversion clade</taxon>
        <taxon>NPAAA clade</taxon>
        <taxon>Hologalegina</taxon>
        <taxon>robinioid clade</taxon>
        <taxon>Loteae</taxon>
        <taxon>Lotus</taxon>
    </lineage>
</organism>
<dbReference type="EMBL" id="BT136814">
    <property type="protein sequence ID" value="AFK36609.1"/>
    <property type="molecule type" value="mRNA"/>
</dbReference>
<evidence type="ECO:0000313" key="2">
    <source>
        <dbReference type="EMBL" id="AFK36609.1"/>
    </source>
</evidence>
<proteinExistence type="evidence at transcript level"/>
<sequence length="37" mass="4341">MLMFLLLLWWICSELNQSSIIYGCVFVSFCVIKKKPS</sequence>
<feature type="chain" id="PRO_5003679082" evidence="1">
    <location>
        <begin position="19"/>
        <end position="37"/>
    </location>
</feature>
<accession>I3S8L7</accession>
<keyword evidence="1" id="KW-0732">Signal</keyword>
<evidence type="ECO:0000256" key="1">
    <source>
        <dbReference type="SAM" id="SignalP"/>
    </source>
</evidence>
<feature type="signal peptide" evidence="1">
    <location>
        <begin position="1"/>
        <end position="18"/>
    </location>
</feature>